<accession>A0A5Q2N878</accession>
<dbReference type="EMBL" id="CP045875">
    <property type="protein sequence ID" value="QGG48450.1"/>
    <property type="molecule type" value="Genomic_DNA"/>
</dbReference>
<name>A0A5Q2N878_9FIRM</name>
<dbReference type="Proteomes" id="UP000366051">
    <property type="component" value="Chromosome"/>
</dbReference>
<evidence type="ECO:0000313" key="1">
    <source>
        <dbReference type="EMBL" id="QGG48450.1"/>
    </source>
</evidence>
<sequence length="37" mass="4234">MNYISIRLLLQRNLFISGEIILGVLCKELGRAREVDS</sequence>
<reference evidence="2" key="1">
    <citation type="submission" date="2019-11" db="EMBL/GenBank/DDBJ databases">
        <title>Genome sequence of Heliorestis convoluta strain HH, an alkaliphilic and minimalistic phototrophic bacterium from a soda lake in Egypt.</title>
        <authorList>
            <person name="Dewey E.D."/>
            <person name="Stokes L.M."/>
            <person name="Burchell B.M."/>
            <person name="Shaffer K.N."/>
            <person name="Huntington A.M."/>
            <person name="Baker J.M."/>
            <person name="Nadendla S."/>
            <person name="Giglio M.G."/>
            <person name="Touchman J.W."/>
            <person name="Blankenship R.E."/>
            <person name="Madigan M.T."/>
            <person name="Sattley W.M."/>
        </authorList>
    </citation>
    <scope>NUCLEOTIDE SEQUENCE [LARGE SCALE GENOMIC DNA]</scope>
    <source>
        <strain evidence="2">HH</strain>
    </source>
</reference>
<protein>
    <submittedName>
        <fullName evidence="1">Uncharacterized protein</fullName>
    </submittedName>
</protein>
<organism evidence="1 2">
    <name type="scientific">Heliorestis convoluta</name>
    <dbReference type="NCBI Taxonomy" id="356322"/>
    <lineage>
        <taxon>Bacteria</taxon>
        <taxon>Bacillati</taxon>
        <taxon>Bacillota</taxon>
        <taxon>Clostridia</taxon>
        <taxon>Eubacteriales</taxon>
        <taxon>Heliobacteriaceae</taxon>
        <taxon>Heliorestis</taxon>
    </lineage>
</organism>
<gene>
    <name evidence="1" type="ORF">FTV88_2352</name>
</gene>
<keyword evidence="2" id="KW-1185">Reference proteome</keyword>
<dbReference type="AlphaFoldDB" id="A0A5Q2N878"/>
<proteinExistence type="predicted"/>
<dbReference type="KEGG" id="hcv:FTV88_2352"/>
<evidence type="ECO:0000313" key="2">
    <source>
        <dbReference type="Proteomes" id="UP000366051"/>
    </source>
</evidence>